<feature type="domain" description="6-phosphogluconate dehydrogenase NADP-binding" evidence="4">
    <location>
        <begin position="2"/>
        <end position="161"/>
    </location>
</feature>
<evidence type="ECO:0000313" key="6">
    <source>
        <dbReference type="EMBL" id="GAA4511926.1"/>
    </source>
</evidence>
<evidence type="ECO:0000259" key="4">
    <source>
        <dbReference type="Pfam" id="PF03446"/>
    </source>
</evidence>
<dbReference type="EMBL" id="BAABHF010000046">
    <property type="protein sequence ID" value="GAA4511926.1"/>
    <property type="molecule type" value="Genomic_DNA"/>
</dbReference>
<evidence type="ECO:0000259" key="5">
    <source>
        <dbReference type="Pfam" id="PF14833"/>
    </source>
</evidence>
<name>A0ABP8QWH7_9ACTN</name>
<sequence length="305" mass="31689">MDIGFAGLGLMGRPMALNLARAGTPLVVWNRTAAKCEELRAAGARVAASAAELFARARTVILMLAGEEAVDQALARGTPDFGARVAGRTIVPMGTTSPAYSRGLEADVRSVGGVYVEAPVSGSRTPAEEGRLVAMLAGDEAAVRAVRPLLAPMCHETTVCGAVPGALYMKLAVNLYLITMVTGLAEAAHFAERHGLDLRRFVEVLDKGPMASPVSRGKAHKLLDQDFAAQAAAADVLMNNRLVAGAARESGLASPLLDVCHALYEETVAMGHGGADMVAVVRAIEERTARRAAATPAGRGGNAWP</sequence>
<dbReference type="PANTHER" id="PTHR43580:SF2">
    <property type="entry name" value="CYTOKINE-LIKE NUCLEAR FACTOR N-PAC"/>
    <property type="match status" value="1"/>
</dbReference>
<gene>
    <name evidence="6" type="ORF">GCM10023191_076760</name>
</gene>
<feature type="domain" description="3-hydroxyisobutyrate dehydrogenase-like NAD-binding" evidence="5">
    <location>
        <begin position="169"/>
        <end position="283"/>
    </location>
</feature>
<evidence type="ECO:0000313" key="7">
    <source>
        <dbReference type="Proteomes" id="UP001500503"/>
    </source>
</evidence>
<keyword evidence="7" id="KW-1185">Reference proteome</keyword>
<dbReference type="Proteomes" id="UP001500503">
    <property type="component" value="Unassembled WGS sequence"/>
</dbReference>
<proteinExistence type="inferred from homology"/>
<dbReference type="Gene3D" id="1.10.1040.10">
    <property type="entry name" value="N-(1-d-carboxylethyl)-l-norvaline Dehydrogenase, domain 2"/>
    <property type="match status" value="1"/>
</dbReference>
<dbReference type="SUPFAM" id="SSF48179">
    <property type="entry name" value="6-phosphogluconate dehydrogenase C-terminal domain-like"/>
    <property type="match status" value="1"/>
</dbReference>
<dbReference type="InterPro" id="IPR013328">
    <property type="entry name" value="6PGD_dom2"/>
</dbReference>
<dbReference type="InterPro" id="IPR036291">
    <property type="entry name" value="NAD(P)-bd_dom_sf"/>
</dbReference>
<evidence type="ECO:0000256" key="1">
    <source>
        <dbReference type="ARBA" id="ARBA00009080"/>
    </source>
</evidence>
<dbReference type="SUPFAM" id="SSF51735">
    <property type="entry name" value="NAD(P)-binding Rossmann-fold domains"/>
    <property type="match status" value="1"/>
</dbReference>
<comment type="caution">
    <text evidence="6">The sequence shown here is derived from an EMBL/GenBank/DDBJ whole genome shotgun (WGS) entry which is preliminary data.</text>
</comment>
<accession>A0ABP8QWH7</accession>
<evidence type="ECO:0000256" key="3">
    <source>
        <dbReference type="ARBA" id="ARBA00023027"/>
    </source>
</evidence>
<dbReference type="InterPro" id="IPR029154">
    <property type="entry name" value="HIBADH-like_NADP-bd"/>
</dbReference>
<dbReference type="InterPro" id="IPR015815">
    <property type="entry name" value="HIBADH-related"/>
</dbReference>
<dbReference type="Pfam" id="PF14833">
    <property type="entry name" value="NAD_binding_11"/>
    <property type="match status" value="1"/>
</dbReference>
<dbReference type="InterPro" id="IPR006115">
    <property type="entry name" value="6PGDH_NADP-bd"/>
</dbReference>
<organism evidence="6 7">
    <name type="scientific">Actinoallomurus oryzae</name>
    <dbReference type="NCBI Taxonomy" id="502180"/>
    <lineage>
        <taxon>Bacteria</taxon>
        <taxon>Bacillati</taxon>
        <taxon>Actinomycetota</taxon>
        <taxon>Actinomycetes</taxon>
        <taxon>Streptosporangiales</taxon>
        <taxon>Thermomonosporaceae</taxon>
        <taxon>Actinoallomurus</taxon>
    </lineage>
</organism>
<dbReference type="InterPro" id="IPR008927">
    <property type="entry name" value="6-PGluconate_DH-like_C_sf"/>
</dbReference>
<keyword evidence="2" id="KW-0560">Oxidoreductase</keyword>
<protein>
    <submittedName>
        <fullName evidence="6">NAD(P)-dependent oxidoreductase</fullName>
    </submittedName>
</protein>
<reference evidence="7" key="1">
    <citation type="journal article" date="2019" name="Int. J. Syst. Evol. Microbiol.">
        <title>The Global Catalogue of Microorganisms (GCM) 10K type strain sequencing project: providing services to taxonomists for standard genome sequencing and annotation.</title>
        <authorList>
            <consortium name="The Broad Institute Genomics Platform"/>
            <consortium name="The Broad Institute Genome Sequencing Center for Infectious Disease"/>
            <person name="Wu L."/>
            <person name="Ma J."/>
        </authorList>
    </citation>
    <scope>NUCLEOTIDE SEQUENCE [LARGE SCALE GENOMIC DNA]</scope>
    <source>
        <strain evidence="7">JCM 17933</strain>
    </source>
</reference>
<evidence type="ECO:0000256" key="2">
    <source>
        <dbReference type="ARBA" id="ARBA00023002"/>
    </source>
</evidence>
<dbReference type="Gene3D" id="3.40.50.720">
    <property type="entry name" value="NAD(P)-binding Rossmann-like Domain"/>
    <property type="match status" value="1"/>
</dbReference>
<dbReference type="PIRSF" id="PIRSF000103">
    <property type="entry name" value="HIBADH"/>
    <property type="match status" value="1"/>
</dbReference>
<dbReference type="PANTHER" id="PTHR43580">
    <property type="entry name" value="OXIDOREDUCTASE GLYR1-RELATED"/>
    <property type="match status" value="1"/>
</dbReference>
<dbReference type="InterPro" id="IPR051265">
    <property type="entry name" value="HIBADH-related_NP60_sf"/>
</dbReference>
<dbReference type="Pfam" id="PF03446">
    <property type="entry name" value="NAD_binding_2"/>
    <property type="match status" value="1"/>
</dbReference>
<keyword evidence="3" id="KW-0520">NAD</keyword>
<comment type="similarity">
    <text evidence="1">Belongs to the HIBADH-related family.</text>
</comment>